<name>A0A382RPT1_9ZZZZ</name>
<keyword evidence="1" id="KW-0812">Transmembrane</keyword>
<dbReference type="AlphaFoldDB" id="A0A382RPT1"/>
<organism evidence="2">
    <name type="scientific">marine metagenome</name>
    <dbReference type="NCBI Taxonomy" id="408172"/>
    <lineage>
        <taxon>unclassified sequences</taxon>
        <taxon>metagenomes</taxon>
        <taxon>ecological metagenomes</taxon>
    </lineage>
</organism>
<keyword evidence="1" id="KW-1133">Transmembrane helix</keyword>
<reference evidence="2" key="1">
    <citation type="submission" date="2018-05" db="EMBL/GenBank/DDBJ databases">
        <authorList>
            <person name="Lanie J.A."/>
            <person name="Ng W.-L."/>
            <person name="Kazmierczak K.M."/>
            <person name="Andrzejewski T.M."/>
            <person name="Davidsen T.M."/>
            <person name="Wayne K.J."/>
            <person name="Tettelin H."/>
            <person name="Glass J.I."/>
            <person name="Rusch D."/>
            <person name="Podicherti R."/>
            <person name="Tsui H.-C.T."/>
            <person name="Winkler M.E."/>
        </authorList>
    </citation>
    <scope>NUCLEOTIDE SEQUENCE</scope>
</reference>
<accession>A0A382RPT1</accession>
<evidence type="ECO:0008006" key="3">
    <source>
        <dbReference type="Google" id="ProtNLM"/>
    </source>
</evidence>
<proteinExistence type="predicted"/>
<evidence type="ECO:0000256" key="1">
    <source>
        <dbReference type="SAM" id="Phobius"/>
    </source>
</evidence>
<sequence>MSVETESIKPLVDAVAVTTTASALFGWLPPIVAILTLVWTAIRIYETETVQKFVQSRKE</sequence>
<feature type="transmembrane region" description="Helical" evidence="1">
    <location>
        <begin position="20"/>
        <end position="42"/>
    </location>
</feature>
<gene>
    <name evidence="2" type="ORF">METZ01_LOCUS351505</name>
</gene>
<evidence type="ECO:0000313" key="2">
    <source>
        <dbReference type="EMBL" id="SVC98651.1"/>
    </source>
</evidence>
<dbReference type="EMBL" id="UINC01122687">
    <property type="protein sequence ID" value="SVC98651.1"/>
    <property type="molecule type" value="Genomic_DNA"/>
</dbReference>
<keyword evidence="1" id="KW-0472">Membrane</keyword>
<protein>
    <recommendedName>
        <fullName evidence="3">MotA/TolQ/ExbB proton channel domain-containing protein</fullName>
    </recommendedName>
</protein>